<keyword evidence="3" id="KW-1003">Cell membrane</keyword>
<dbReference type="Gene3D" id="3.40.50.12580">
    <property type="match status" value="1"/>
</dbReference>
<evidence type="ECO:0000256" key="4">
    <source>
        <dbReference type="ARBA" id="ARBA00022679"/>
    </source>
</evidence>
<evidence type="ECO:0000313" key="7">
    <source>
        <dbReference type="EMBL" id="MBC6680851.1"/>
    </source>
</evidence>
<dbReference type="PANTHER" id="PTHR37316">
    <property type="entry name" value="TEICHOIC ACID GLYCEROL-PHOSPHATE PRIMASE"/>
    <property type="match status" value="1"/>
</dbReference>
<dbReference type="GO" id="GO:0019350">
    <property type="term" value="P:teichoic acid biosynthetic process"/>
    <property type="evidence" value="ECO:0007669"/>
    <property type="project" value="UniProtKB-KW"/>
</dbReference>
<dbReference type="GO" id="GO:0005886">
    <property type="term" value="C:plasma membrane"/>
    <property type="evidence" value="ECO:0007669"/>
    <property type="project" value="UniProtKB-SubCell"/>
</dbReference>
<evidence type="ECO:0000256" key="6">
    <source>
        <dbReference type="ARBA" id="ARBA00023136"/>
    </source>
</evidence>
<protein>
    <submittedName>
        <fullName evidence="7">CDP-glycerol glycerophosphotransferase family protein</fullName>
    </submittedName>
</protein>
<dbReference type="EMBL" id="JACRYT010000020">
    <property type="protein sequence ID" value="MBC6680851.1"/>
    <property type="molecule type" value="Genomic_DNA"/>
</dbReference>
<name>A0A923NKM6_9FIRM</name>
<evidence type="ECO:0000256" key="1">
    <source>
        <dbReference type="ARBA" id="ARBA00004202"/>
    </source>
</evidence>
<comment type="similarity">
    <text evidence="2">Belongs to the CDP-glycerol glycerophosphotransferase family.</text>
</comment>
<comment type="caution">
    <text evidence="7">The sequence shown here is derived from an EMBL/GenBank/DDBJ whole genome shotgun (WGS) entry which is preliminary data.</text>
</comment>
<keyword evidence="4" id="KW-0808">Transferase</keyword>
<dbReference type="AlphaFoldDB" id="A0A923NKM6"/>
<evidence type="ECO:0000256" key="3">
    <source>
        <dbReference type="ARBA" id="ARBA00022475"/>
    </source>
</evidence>
<keyword evidence="5" id="KW-0777">Teichoic acid biosynthesis</keyword>
<reference evidence="7" key="1">
    <citation type="submission" date="2020-08" db="EMBL/GenBank/DDBJ databases">
        <title>Genome public.</title>
        <authorList>
            <person name="Liu C."/>
            <person name="Sun Q."/>
        </authorList>
    </citation>
    <scope>NUCLEOTIDE SEQUENCE</scope>
    <source>
        <strain evidence="7">BX12</strain>
    </source>
</reference>
<comment type="subcellular location">
    <subcellularLocation>
        <location evidence="1">Cell membrane</location>
        <topology evidence="1">Peripheral membrane protein</topology>
    </subcellularLocation>
</comment>
<dbReference type="InterPro" id="IPR051612">
    <property type="entry name" value="Teichoic_Acid_Biosynth"/>
</dbReference>
<dbReference type="RefSeq" id="WP_187303949.1">
    <property type="nucleotide sequence ID" value="NZ_JACRYT010000020.1"/>
</dbReference>
<dbReference type="SUPFAM" id="SSF53756">
    <property type="entry name" value="UDP-Glycosyltransferase/glycogen phosphorylase"/>
    <property type="match status" value="1"/>
</dbReference>
<accession>A0A923NKM6</accession>
<dbReference type="Pfam" id="PF04464">
    <property type="entry name" value="Glyphos_transf"/>
    <property type="match status" value="1"/>
</dbReference>
<dbReference type="InterPro" id="IPR007554">
    <property type="entry name" value="Glycerophosphate_synth"/>
</dbReference>
<evidence type="ECO:0000256" key="2">
    <source>
        <dbReference type="ARBA" id="ARBA00010488"/>
    </source>
</evidence>
<dbReference type="PANTHER" id="PTHR37316:SF2">
    <property type="entry name" value="TEICHOIC ACID RIBITOL-PHOSPHATE POLYMERASE TARK"/>
    <property type="match status" value="1"/>
</dbReference>
<dbReference type="GO" id="GO:0047355">
    <property type="term" value="F:CDP-glycerol glycerophosphotransferase activity"/>
    <property type="evidence" value="ECO:0007669"/>
    <property type="project" value="InterPro"/>
</dbReference>
<dbReference type="InterPro" id="IPR043149">
    <property type="entry name" value="TagF_N"/>
</dbReference>
<organism evidence="7 8">
    <name type="scientific">Zhenpiania hominis</name>
    <dbReference type="NCBI Taxonomy" id="2763644"/>
    <lineage>
        <taxon>Bacteria</taxon>
        <taxon>Bacillati</taxon>
        <taxon>Bacillota</taxon>
        <taxon>Clostridia</taxon>
        <taxon>Peptostreptococcales</taxon>
        <taxon>Anaerovoracaceae</taxon>
        <taxon>Zhenpiania</taxon>
    </lineage>
</organism>
<gene>
    <name evidence="7" type="ORF">H9L42_13560</name>
</gene>
<keyword evidence="8" id="KW-1185">Reference proteome</keyword>
<evidence type="ECO:0000256" key="5">
    <source>
        <dbReference type="ARBA" id="ARBA00022944"/>
    </source>
</evidence>
<sequence length="566" mass="67042">MEWCRDFKFQMIRLEWERIFLHFEIESNYPGPEQPKFVLARFRRAVINQKQVLKKGAEPILELQINETVELVPESCKDNVYSFTLNLSAANGREFLDNGQWRIAAIVPEGFCVSSVTTELGYHLDERSRIFRYGRGKYAYNLSFSLTCFDGENLELYFNNYFMIMNKKWRKRKYIKEAFTFLGKLNRFYMFTVIRLIRIFYHIAAALTPKNGKRILFMSETKDYLWGNLKYIDERIKERGLDKEFKLSYAFRTAVGEHTSVLSWIKTVFRVVRQDIIFIDDYAPLFGFFKLSKRTKLVQVWHAGEGFKSVGYSRFGKAGSPFPSESCHKAYTYALTGSKNLVHVYEEVFGIEKDAFLPVGMPRLDDFLDKEKIDEFRKEFYSQYPALKGKKVILLAPTFRGTGQKSAYYDYEQLDLKQLYEFCGEEYVFLIKMHPFVSDPIEIPKKFRDRIFDFGDYPNINDLYYITDLLITDYSSNYYEYALMKKPVLFFTYDRHMYELTRGVHRSVKECAPGKVCDTFAEMMRALREQDFETEKIERFVEENFGEYDGHACDRVIDKILLKKES</sequence>
<keyword evidence="6" id="KW-0472">Membrane</keyword>
<dbReference type="InterPro" id="IPR043148">
    <property type="entry name" value="TagF_C"/>
</dbReference>
<dbReference type="Gene3D" id="3.40.50.11820">
    <property type="match status" value="1"/>
</dbReference>
<evidence type="ECO:0000313" key="8">
    <source>
        <dbReference type="Proteomes" id="UP000602647"/>
    </source>
</evidence>
<dbReference type="Proteomes" id="UP000602647">
    <property type="component" value="Unassembled WGS sequence"/>
</dbReference>
<proteinExistence type="inferred from homology"/>